<dbReference type="Pfam" id="PF21831">
    <property type="entry name" value="DUF6891"/>
    <property type="match status" value="1"/>
</dbReference>
<evidence type="ECO:0000313" key="3">
    <source>
        <dbReference type="Proteomes" id="UP000598996"/>
    </source>
</evidence>
<dbReference type="RefSeq" id="WP_203078722.1">
    <property type="nucleotide sequence ID" value="NZ_JAENHO010000027.1"/>
</dbReference>
<proteinExistence type="predicted"/>
<name>A0ABS1W616_9ACTN</name>
<sequence>MIDEDLRQQAADHIREEVARGRSTYAEIVDGTVEWLEDQASGAELRPLAEAITQDEFAAHLAAQASWPERTDSDRLTDAFRALDMAGITAREDFACCRNCGTTEIRDEGAGRGYVFYHEQDAQRAVNGGGVWLAYGHAGAEPTVELGEEIAAALRAEGLTVEWDGEAGQRILVPLQWARRRHGRMAAHPGAPEEASPITVTLHDGSERPMGPAEMLDVLRRLPTRVNAFLVAVHPTAGCVQMRWEEGRLWLETPDADAEASTGKYATLAEAERMLTILATEHRNAVPGLDGVTTTAW</sequence>
<dbReference type="InterPro" id="IPR054186">
    <property type="entry name" value="DUF6891"/>
</dbReference>
<keyword evidence="3" id="KW-1185">Reference proteome</keyword>
<protein>
    <recommendedName>
        <fullName evidence="1">DUF6891 domain-containing protein</fullName>
    </recommendedName>
</protein>
<dbReference type="Proteomes" id="UP000598996">
    <property type="component" value="Unassembled WGS sequence"/>
</dbReference>
<reference evidence="2 3" key="1">
    <citation type="submission" date="2021-01" db="EMBL/GenBank/DDBJ databases">
        <title>Actinoplanes sp. nov. LDG1-01 isolated from lichen.</title>
        <authorList>
            <person name="Saeng-In P."/>
            <person name="Phongsopitanun W."/>
            <person name="Kanchanasin P."/>
            <person name="Yuki M."/>
            <person name="Kudo T."/>
            <person name="Ohkuma M."/>
            <person name="Tanasupawat S."/>
        </authorList>
    </citation>
    <scope>NUCLEOTIDE SEQUENCE [LARGE SCALE GENOMIC DNA]</scope>
    <source>
        <strain evidence="2 3">LDG1-01</strain>
    </source>
</reference>
<feature type="domain" description="DUF6891" evidence="1">
    <location>
        <begin position="4"/>
        <end position="181"/>
    </location>
</feature>
<organism evidence="2 3">
    <name type="scientific">Paractinoplanes lichenicola</name>
    <dbReference type="NCBI Taxonomy" id="2802976"/>
    <lineage>
        <taxon>Bacteria</taxon>
        <taxon>Bacillati</taxon>
        <taxon>Actinomycetota</taxon>
        <taxon>Actinomycetes</taxon>
        <taxon>Micromonosporales</taxon>
        <taxon>Micromonosporaceae</taxon>
        <taxon>Paractinoplanes</taxon>
    </lineage>
</organism>
<evidence type="ECO:0000259" key="1">
    <source>
        <dbReference type="Pfam" id="PF21831"/>
    </source>
</evidence>
<comment type="caution">
    <text evidence="2">The sequence shown here is derived from an EMBL/GenBank/DDBJ whole genome shotgun (WGS) entry which is preliminary data.</text>
</comment>
<gene>
    <name evidence="2" type="ORF">JKJ07_48695</name>
</gene>
<evidence type="ECO:0000313" key="2">
    <source>
        <dbReference type="EMBL" id="MBL7262177.1"/>
    </source>
</evidence>
<accession>A0ABS1W616</accession>
<dbReference type="EMBL" id="JAENHO010000027">
    <property type="protein sequence ID" value="MBL7262177.1"/>
    <property type="molecule type" value="Genomic_DNA"/>
</dbReference>